<evidence type="ECO:0000313" key="1">
    <source>
        <dbReference type="EMBL" id="KAI3736112.1"/>
    </source>
</evidence>
<reference evidence="1 2" key="2">
    <citation type="journal article" date="2022" name="Mol. Ecol. Resour.">
        <title>The genomes of chicory, endive, great burdock and yacon provide insights into Asteraceae paleo-polyploidization history and plant inulin production.</title>
        <authorList>
            <person name="Fan W."/>
            <person name="Wang S."/>
            <person name="Wang H."/>
            <person name="Wang A."/>
            <person name="Jiang F."/>
            <person name="Liu H."/>
            <person name="Zhao H."/>
            <person name="Xu D."/>
            <person name="Zhang Y."/>
        </authorList>
    </citation>
    <scope>NUCLEOTIDE SEQUENCE [LARGE SCALE GENOMIC DNA]</scope>
    <source>
        <strain evidence="2">cv. Niubang</strain>
    </source>
</reference>
<reference evidence="2" key="1">
    <citation type="journal article" date="2022" name="Mol. Ecol. Resour.">
        <title>The genomes of chicory, endive, great burdock and yacon provide insights into Asteraceae palaeo-polyploidization history and plant inulin production.</title>
        <authorList>
            <person name="Fan W."/>
            <person name="Wang S."/>
            <person name="Wang H."/>
            <person name="Wang A."/>
            <person name="Jiang F."/>
            <person name="Liu H."/>
            <person name="Zhao H."/>
            <person name="Xu D."/>
            <person name="Zhang Y."/>
        </authorList>
    </citation>
    <scope>NUCLEOTIDE SEQUENCE [LARGE SCALE GENOMIC DNA]</scope>
    <source>
        <strain evidence="2">cv. Niubang</strain>
    </source>
</reference>
<comment type="caution">
    <text evidence="1">The sequence shown here is derived from an EMBL/GenBank/DDBJ whole genome shotgun (WGS) entry which is preliminary data.</text>
</comment>
<name>A0ACB9CP96_ARCLA</name>
<dbReference type="Proteomes" id="UP001055879">
    <property type="component" value="Linkage Group LG04"/>
</dbReference>
<sequence length="168" mass="19105">MVRVGRVSSEDHNGVGWSIRGRSIEQHSQRQLPVLTPIPALALSCLCLLSPRMWNDMLHTTFFSLTMTFMEISSAMSFDARDSGRFSNPRMKAKACSFPIPSSPTLDFPFAGSFRLPQNFSSHRCEYNTVVATVDLLREDSFNGFRHRTLAGKTQKFDLCLFRHRLLD</sequence>
<accession>A0ACB9CP96</accession>
<dbReference type="EMBL" id="CM042050">
    <property type="protein sequence ID" value="KAI3736112.1"/>
    <property type="molecule type" value="Genomic_DNA"/>
</dbReference>
<evidence type="ECO:0000313" key="2">
    <source>
        <dbReference type="Proteomes" id="UP001055879"/>
    </source>
</evidence>
<proteinExistence type="predicted"/>
<protein>
    <submittedName>
        <fullName evidence="1">Uncharacterized protein</fullName>
    </submittedName>
</protein>
<gene>
    <name evidence="1" type="ORF">L6452_15645</name>
</gene>
<keyword evidence="2" id="KW-1185">Reference proteome</keyword>
<organism evidence="1 2">
    <name type="scientific">Arctium lappa</name>
    <name type="common">Greater burdock</name>
    <name type="synonym">Lappa major</name>
    <dbReference type="NCBI Taxonomy" id="4217"/>
    <lineage>
        <taxon>Eukaryota</taxon>
        <taxon>Viridiplantae</taxon>
        <taxon>Streptophyta</taxon>
        <taxon>Embryophyta</taxon>
        <taxon>Tracheophyta</taxon>
        <taxon>Spermatophyta</taxon>
        <taxon>Magnoliopsida</taxon>
        <taxon>eudicotyledons</taxon>
        <taxon>Gunneridae</taxon>
        <taxon>Pentapetalae</taxon>
        <taxon>asterids</taxon>
        <taxon>campanulids</taxon>
        <taxon>Asterales</taxon>
        <taxon>Asteraceae</taxon>
        <taxon>Carduoideae</taxon>
        <taxon>Cardueae</taxon>
        <taxon>Arctiinae</taxon>
        <taxon>Arctium</taxon>
    </lineage>
</organism>